<keyword evidence="1" id="KW-0812">Transmembrane</keyword>
<evidence type="ECO:0000256" key="1">
    <source>
        <dbReference type="SAM" id="Phobius"/>
    </source>
</evidence>
<keyword evidence="1" id="KW-0472">Membrane</keyword>
<protein>
    <submittedName>
        <fullName evidence="2">Uncharacterized protein</fullName>
    </submittedName>
</protein>
<dbReference type="Proteomes" id="UP000177763">
    <property type="component" value="Unassembled WGS sequence"/>
</dbReference>
<dbReference type="EMBL" id="MEVN01000029">
    <property type="protein sequence ID" value="OGC56801.1"/>
    <property type="molecule type" value="Genomic_DNA"/>
</dbReference>
<sequence length="122" mass="13525">MAEPTVWVKKKNVFWAVVAGFFDSVLTSILIIISVIGTLIVYVAHGLVVWILSGLRSDQIDGSYAVLSVVVWILMYIPILVGSIDFRLRGKILPYVLVRTLVESLAESFGSKTKEKTNKPSE</sequence>
<gene>
    <name evidence="2" type="ORF">A3H26_04165</name>
</gene>
<feature type="transmembrane region" description="Helical" evidence="1">
    <location>
        <begin position="64"/>
        <end position="84"/>
    </location>
</feature>
<accession>A0A1F4VHX4</accession>
<feature type="transmembrane region" description="Helical" evidence="1">
    <location>
        <begin position="12"/>
        <end position="44"/>
    </location>
</feature>
<evidence type="ECO:0000313" key="2">
    <source>
        <dbReference type="EMBL" id="OGC56801.1"/>
    </source>
</evidence>
<reference evidence="2 3" key="1">
    <citation type="journal article" date="2016" name="Nat. Commun.">
        <title>Thousands of microbial genomes shed light on interconnected biogeochemical processes in an aquifer system.</title>
        <authorList>
            <person name="Anantharaman K."/>
            <person name="Brown C.T."/>
            <person name="Hug L.A."/>
            <person name="Sharon I."/>
            <person name="Castelle C.J."/>
            <person name="Probst A.J."/>
            <person name="Thomas B.C."/>
            <person name="Singh A."/>
            <person name="Wilkins M.J."/>
            <person name="Karaoz U."/>
            <person name="Brodie E.L."/>
            <person name="Williams K.H."/>
            <person name="Hubbard S.S."/>
            <person name="Banfield J.F."/>
        </authorList>
    </citation>
    <scope>NUCLEOTIDE SEQUENCE [LARGE SCALE GENOMIC DNA]</scope>
</reference>
<keyword evidence="1" id="KW-1133">Transmembrane helix</keyword>
<name>A0A1F4VHX4_UNCKA</name>
<proteinExistence type="predicted"/>
<dbReference type="AlphaFoldDB" id="A0A1F4VHX4"/>
<evidence type="ECO:0000313" key="3">
    <source>
        <dbReference type="Proteomes" id="UP000177763"/>
    </source>
</evidence>
<organism evidence="2 3">
    <name type="scientific">candidate division WWE3 bacterium RIFCSPLOWO2_12_FULL_36_10</name>
    <dbReference type="NCBI Taxonomy" id="1802630"/>
    <lineage>
        <taxon>Bacteria</taxon>
        <taxon>Katanobacteria</taxon>
    </lineage>
</organism>
<comment type="caution">
    <text evidence="2">The sequence shown here is derived from an EMBL/GenBank/DDBJ whole genome shotgun (WGS) entry which is preliminary data.</text>
</comment>